<dbReference type="STRING" id="398580.Dshi_3092"/>
<dbReference type="KEGG" id="dsh:Dshi_3092"/>
<sequence length="141" mass="15142">MTTEVLRPDRTAYLRAYATMAAFAMAIGMGVLWALGNPYPWTGAVGGLAAIALRGWYLGSEELAIEWTLTDDRLEGPGWRKMALRDITLVRTLGSSVQVITASGDKHLIKYQEDAKAVQARIEAAVGVAKARPAPAAEPDA</sequence>
<keyword evidence="1" id="KW-0472">Membrane</keyword>
<protein>
    <recommendedName>
        <fullName evidence="4">DUF304 domain-containing protein</fullName>
    </recommendedName>
</protein>
<name>A8LL76_DINSH</name>
<keyword evidence="1" id="KW-1133">Transmembrane helix</keyword>
<dbReference type="eggNOG" id="ENOG5030R84">
    <property type="taxonomic scope" value="Bacteria"/>
</dbReference>
<organism evidence="2 3">
    <name type="scientific">Dinoroseobacter shibae (strain DSM 16493 / NCIMB 14021 / DFL 12)</name>
    <dbReference type="NCBI Taxonomy" id="398580"/>
    <lineage>
        <taxon>Bacteria</taxon>
        <taxon>Pseudomonadati</taxon>
        <taxon>Pseudomonadota</taxon>
        <taxon>Alphaproteobacteria</taxon>
        <taxon>Rhodobacterales</taxon>
        <taxon>Roseobacteraceae</taxon>
        <taxon>Dinoroseobacter</taxon>
    </lineage>
</organism>
<evidence type="ECO:0000313" key="3">
    <source>
        <dbReference type="Proteomes" id="UP000006833"/>
    </source>
</evidence>
<evidence type="ECO:0000256" key="1">
    <source>
        <dbReference type="SAM" id="Phobius"/>
    </source>
</evidence>
<gene>
    <name evidence="2" type="ordered locus">Dshi_3092</name>
</gene>
<keyword evidence="1" id="KW-0812">Transmembrane</keyword>
<dbReference type="Proteomes" id="UP000006833">
    <property type="component" value="Chromosome"/>
</dbReference>
<feature type="transmembrane region" description="Helical" evidence="1">
    <location>
        <begin position="41"/>
        <end position="59"/>
    </location>
</feature>
<evidence type="ECO:0008006" key="4">
    <source>
        <dbReference type="Google" id="ProtNLM"/>
    </source>
</evidence>
<feature type="transmembrane region" description="Helical" evidence="1">
    <location>
        <begin position="12"/>
        <end position="35"/>
    </location>
</feature>
<dbReference type="AlphaFoldDB" id="A8LL76"/>
<accession>A8LL76</accession>
<dbReference type="RefSeq" id="WP_012179753.1">
    <property type="nucleotide sequence ID" value="NC_009952.1"/>
</dbReference>
<keyword evidence="3" id="KW-1185">Reference proteome</keyword>
<dbReference type="HOGENOM" id="CLU_1814444_0_0_5"/>
<dbReference type="OrthoDB" id="7861868at2"/>
<reference evidence="3" key="1">
    <citation type="journal article" date="2010" name="ISME J.">
        <title>The complete genome sequence of the algal symbiont Dinoroseobacter shibae: a hitchhiker's guide to life in the sea.</title>
        <authorList>
            <person name="Wagner-Dobler I."/>
            <person name="Ballhausen B."/>
            <person name="Berger M."/>
            <person name="Brinkhoff T."/>
            <person name="Buchholz I."/>
            <person name="Bunk B."/>
            <person name="Cypionka H."/>
            <person name="Daniel R."/>
            <person name="Drepper T."/>
            <person name="Gerdts G."/>
            <person name="Hahnke S."/>
            <person name="Han C."/>
            <person name="Jahn D."/>
            <person name="Kalhoefer D."/>
            <person name="Kiss H."/>
            <person name="Klenk H.P."/>
            <person name="Kyrpides N."/>
            <person name="Liebl W."/>
            <person name="Liesegang H."/>
            <person name="Meincke L."/>
            <person name="Pati A."/>
            <person name="Petersen J."/>
            <person name="Piekarski T."/>
            <person name="Pommerenke C."/>
            <person name="Pradella S."/>
            <person name="Pukall R."/>
            <person name="Rabus R."/>
            <person name="Stackebrandt E."/>
            <person name="Thole S."/>
            <person name="Thompson L."/>
            <person name="Tielen P."/>
            <person name="Tomasch J."/>
            <person name="von Jan M."/>
            <person name="Wanphrut N."/>
            <person name="Wichels A."/>
            <person name="Zech H."/>
            <person name="Simon M."/>
        </authorList>
    </citation>
    <scope>NUCLEOTIDE SEQUENCE [LARGE SCALE GENOMIC DNA]</scope>
    <source>
        <strain evidence="3">DSM 16493 / NCIMB 14021 / DFL 12</strain>
    </source>
</reference>
<proteinExistence type="predicted"/>
<dbReference type="EMBL" id="CP000830">
    <property type="protein sequence ID" value="ABV94825.1"/>
    <property type="molecule type" value="Genomic_DNA"/>
</dbReference>
<evidence type="ECO:0000313" key="2">
    <source>
        <dbReference type="EMBL" id="ABV94825.1"/>
    </source>
</evidence>